<reference evidence="2 3" key="1">
    <citation type="submission" date="2020-04" db="EMBL/GenBank/DDBJ databases">
        <title>Flammeovirga sp. SR4, a novel species isolated from seawater.</title>
        <authorList>
            <person name="Wang X."/>
        </authorList>
    </citation>
    <scope>NUCLEOTIDE SEQUENCE [LARGE SCALE GENOMIC DNA]</scope>
    <source>
        <strain evidence="2 3">ATCC 23126</strain>
    </source>
</reference>
<evidence type="ECO:0000313" key="3">
    <source>
        <dbReference type="Proteomes" id="UP000576082"/>
    </source>
</evidence>
<proteinExistence type="predicted"/>
<keyword evidence="1" id="KW-0812">Transmembrane</keyword>
<name>A0A7X9XCE8_9BACT</name>
<dbReference type="AlphaFoldDB" id="A0A7X9XCE8"/>
<dbReference type="RefSeq" id="WP_169659947.1">
    <property type="nucleotide sequence ID" value="NZ_JABANE010000112.1"/>
</dbReference>
<dbReference type="Proteomes" id="UP000576082">
    <property type="component" value="Unassembled WGS sequence"/>
</dbReference>
<keyword evidence="1" id="KW-1133">Transmembrane helix</keyword>
<feature type="transmembrane region" description="Helical" evidence="1">
    <location>
        <begin position="135"/>
        <end position="155"/>
    </location>
</feature>
<organism evidence="2 3">
    <name type="scientific">Flammeovirga aprica JL-4</name>
    <dbReference type="NCBI Taxonomy" id="694437"/>
    <lineage>
        <taxon>Bacteria</taxon>
        <taxon>Pseudomonadati</taxon>
        <taxon>Bacteroidota</taxon>
        <taxon>Cytophagia</taxon>
        <taxon>Cytophagales</taxon>
        <taxon>Flammeovirgaceae</taxon>
        <taxon>Flammeovirga</taxon>
    </lineage>
</organism>
<sequence>MTEILIKSIVIPVTVHVLVALIYAIVYRKDNDVYQKSYYPTLAEKEAKEKKVRRTLILYALSAFIGVGLTNISLPIVSDMYHDSSDNLNHTVLKLNFIPPSFFIGFMVAIPFSIVMNNIRKRLNGDYYKKKGIQLSHFFSILFLILTISFSFWVIRTGIYLGENEIIVKKYWEDEKTIPLAHIESCEFESDRVRLKFKDGSSISLSGVDLDRYSMLHLKEFLEGESM</sequence>
<keyword evidence="3" id="KW-1185">Reference proteome</keyword>
<protein>
    <submittedName>
        <fullName evidence="2">Uncharacterized protein</fullName>
    </submittedName>
</protein>
<gene>
    <name evidence="2" type="ORF">HHU12_27495</name>
</gene>
<feature type="transmembrane region" description="Helical" evidence="1">
    <location>
        <begin position="56"/>
        <end position="77"/>
    </location>
</feature>
<evidence type="ECO:0000256" key="1">
    <source>
        <dbReference type="SAM" id="Phobius"/>
    </source>
</evidence>
<keyword evidence="1" id="KW-0472">Membrane</keyword>
<feature type="transmembrane region" description="Helical" evidence="1">
    <location>
        <begin position="6"/>
        <end position="26"/>
    </location>
</feature>
<evidence type="ECO:0000313" key="2">
    <source>
        <dbReference type="EMBL" id="NME71741.1"/>
    </source>
</evidence>
<comment type="caution">
    <text evidence="2">The sequence shown here is derived from an EMBL/GenBank/DDBJ whole genome shotgun (WGS) entry which is preliminary data.</text>
</comment>
<accession>A0A7X9XCE8</accession>
<dbReference type="EMBL" id="JABANE010000112">
    <property type="protein sequence ID" value="NME71741.1"/>
    <property type="molecule type" value="Genomic_DNA"/>
</dbReference>
<feature type="transmembrane region" description="Helical" evidence="1">
    <location>
        <begin position="97"/>
        <end position="115"/>
    </location>
</feature>